<reference evidence="7 8" key="1">
    <citation type="submission" date="2016-07" db="EMBL/GenBank/DDBJ databases">
        <title>Multiple horizontal gene transfer events from other fungi enriched the ability of initially mycotrophic Trichoderma (Ascomycota) to feed on dead plant biomass.</title>
        <authorList>
            <consortium name="DOE Joint Genome Institute"/>
            <person name="Aerts A."/>
            <person name="Atanasova L."/>
            <person name="Chenthamara K."/>
            <person name="Zhang J."/>
            <person name="Grujic M."/>
            <person name="Henrissat B."/>
            <person name="Kuo A."/>
            <person name="Salamov A."/>
            <person name="Lipzen A."/>
            <person name="Labutti K."/>
            <person name="Barry K."/>
            <person name="Miao Y."/>
            <person name="Rahimi M.J."/>
            <person name="Shen Q."/>
            <person name="Grigoriev I.V."/>
            <person name="Kubicek C.P."/>
            <person name="Druzhinina I.S."/>
        </authorList>
    </citation>
    <scope>NUCLEOTIDE SEQUENCE [LARGE SCALE GENOMIC DNA]</scope>
    <source>
        <strain evidence="7 8">CBS 433.97</strain>
    </source>
</reference>
<evidence type="ECO:0000256" key="2">
    <source>
        <dbReference type="ARBA" id="ARBA00023125"/>
    </source>
</evidence>
<dbReference type="InterPro" id="IPR050140">
    <property type="entry name" value="SRY-related_HMG-box_TF-like"/>
</dbReference>
<evidence type="ECO:0000256" key="5">
    <source>
        <dbReference type="SAM" id="MobiDB-lite"/>
    </source>
</evidence>
<proteinExistence type="predicted"/>
<dbReference type="GO" id="GO:0001228">
    <property type="term" value="F:DNA-binding transcription activator activity, RNA polymerase II-specific"/>
    <property type="evidence" value="ECO:0007669"/>
    <property type="project" value="TreeGrafter"/>
</dbReference>
<feature type="compositionally biased region" description="Low complexity" evidence="5">
    <location>
        <begin position="315"/>
        <end position="326"/>
    </location>
</feature>
<evidence type="ECO:0000313" key="7">
    <source>
        <dbReference type="EMBL" id="PTB43355.1"/>
    </source>
</evidence>
<dbReference type="Proteomes" id="UP000240493">
    <property type="component" value="Unassembled WGS sequence"/>
</dbReference>
<dbReference type="PANTHER" id="PTHR10270">
    <property type="entry name" value="SOX TRANSCRIPTION FACTOR"/>
    <property type="match status" value="1"/>
</dbReference>
<keyword evidence="3" id="KW-0804">Transcription</keyword>
<dbReference type="AlphaFoldDB" id="A0A2T3ZEX8"/>
<dbReference type="PROSITE" id="PS50118">
    <property type="entry name" value="HMG_BOX_2"/>
    <property type="match status" value="1"/>
</dbReference>
<keyword evidence="2 4" id="KW-0238">DNA-binding</keyword>
<dbReference type="GO" id="GO:0030154">
    <property type="term" value="P:cell differentiation"/>
    <property type="evidence" value="ECO:0007669"/>
    <property type="project" value="TreeGrafter"/>
</dbReference>
<dbReference type="GO" id="GO:0005634">
    <property type="term" value="C:nucleus"/>
    <property type="evidence" value="ECO:0007669"/>
    <property type="project" value="UniProtKB-UniRule"/>
</dbReference>
<dbReference type="CDD" id="cd01389">
    <property type="entry name" value="HMG-box_ROX1-like"/>
    <property type="match status" value="1"/>
</dbReference>
<dbReference type="OrthoDB" id="6247875at2759"/>
<dbReference type="SMART" id="SM00398">
    <property type="entry name" value="HMG"/>
    <property type="match status" value="1"/>
</dbReference>
<dbReference type="STRING" id="1042311.A0A2T3ZEX8"/>
<feature type="region of interest" description="Disordered" evidence="5">
    <location>
        <begin position="158"/>
        <end position="240"/>
    </location>
</feature>
<organism evidence="7 8">
    <name type="scientific">Trichoderma asperellum (strain ATCC 204424 / CBS 433.97 / NBRC 101777)</name>
    <dbReference type="NCBI Taxonomy" id="1042311"/>
    <lineage>
        <taxon>Eukaryota</taxon>
        <taxon>Fungi</taxon>
        <taxon>Dikarya</taxon>
        <taxon>Ascomycota</taxon>
        <taxon>Pezizomycotina</taxon>
        <taxon>Sordariomycetes</taxon>
        <taxon>Hypocreomycetidae</taxon>
        <taxon>Hypocreales</taxon>
        <taxon>Hypocreaceae</taxon>
        <taxon>Trichoderma</taxon>
    </lineage>
</organism>
<name>A0A2T3ZEX8_TRIA4</name>
<feature type="compositionally biased region" description="Basic and acidic residues" evidence="5">
    <location>
        <begin position="388"/>
        <end position="407"/>
    </location>
</feature>
<feature type="DNA-binding region" description="HMG box" evidence="4">
    <location>
        <begin position="94"/>
        <end position="162"/>
    </location>
</feature>
<dbReference type="InterPro" id="IPR009071">
    <property type="entry name" value="HMG_box_dom"/>
</dbReference>
<protein>
    <recommendedName>
        <fullName evidence="6">HMG box domain-containing protein</fullName>
    </recommendedName>
</protein>
<gene>
    <name evidence="7" type="ORF">M441DRAFT_371010</name>
</gene>
<feature type="region of interest" description="Disordered" evidence="5">
    <location>
        <begin position="30"/>
        <end position="59"/>
    </location>
</feature>
<evidence type="ECO:0000259" key="6">
    <source>
        <dbReference type="PROSITE" id="PS50118"/>
    </source>
</evidence>
<evidence type="ECO:0000256" key="1">
    <source>
        <dbReference type="ARBA" id="ARBA00023015"/>
    </source>
</evidence>
<keyword evidence="4" id="KW-0539">Nucleus</keyword>
<feature type="compositionally biased region" description="Basic residues" evidence="5">
    <location>
        <begin position="164"/>
        <end position="174"/>
    </location>
</feature>
<keyword evidence="1" id="KW-0805">Transcription regulation</keyword>
<feature type="region of interest" description="Disordered" evidence="5">
    <location>
        <begin position="258"/>
        <end position="281"/>
    </location>
</feature>
<dbReference type="Pfam" id="PF00505">
    <property type="entry name" value="HMG_box"/>
    <property type="match status" value="1"/>
</dbReference>
<sequence>MAHIIPSQEHRRSMAPIHVLRELISQRDDSSASSLLHPLSPRREYTTRLPPAPLGTPEMSRSVESQLRVGTSSAAIQTDSIRDIICVCPPETKIPRPRNAFILYRQYHHSHVTAENPRLSNPQISKIIAAKWKNELAHIKGDWKRLAEEEKYLHRLQNPDYQYRPRRKKSKKGKPSSPAAAEEPSRCSKCQGRLIATPQTPTRRASTRLAPGLSNSEPRPGPSHSMLSPSTPSLHRLDNGISSRTNHELYQIHSLSVQGRTSSIRSPEDYEPASPEVKRRRTDSMGDYRLASGRSDFYGRTPGVEFARLVSGGESTRSTRPYSSSTLPELATMPRSQSFPSQPTQPPPRPWEMNAAGGSSPRTPLFDESLRLPPIQMPISPSSSRASMADKCETGPDRGHMKRRIWE</sequence>
<evidence type="ECO:0000256" key="3">
    <source>
        <dbReference type="ARBA" id="ARBA00023163"/>
    </source>
</evidence>
<evidence type="ECO:0000256" key="4">
    <source>
        <dbReference type="PROSITE-ProRule" id="PRU00267"/>
    </source>
</evidence>
<dbReference type="GO" id="GO:0000122">
    <property type="term" value="P:negative regulation of transcription by RNA polymerase II"/>
    <property type="evidence" value="ECO:0007669"/>
    <property type="project" value="TreeGrafter"/>
</dbReference>
<dbReference type="EMBL" id="KZ679259">
    <property type="protein sequence ID" value="PTB43355.1"/>
    <property type="molecule type" value="Genomic_DNA"/>
</dbReference>
<accession>A0A2T3ZEX8</accession>
<dbReference type="InterPro" id="IPR036910">
    <property type="entry name" value="HMG_box_dom_sf"/>
</dbReference>
<feature type="region of interest" description="Disordered" evidence="5">
    <location>
        <begin position="311"/>
        <end position="407"/>
    </location>
</feature>
<keyword evidence="8" id="KW-1185">Reference proteome</keyword>
<dbReference type="PANTHER" id="PTHR10270:SF161">
    <property type="entry name" value="SEX-DETERMINING REGION Y PROTEIN"/>
    <property type="match status" value="1"/>
</dbReference>
<feature type="domain" description="HMG box" evidence="6">
    <location>
        <begin position="94"/>
        <end position="162"/>
    </location>
</feature>
<dbReference type="FunFam" id="1.10.30.10:FF:000041">
    <property type="entry name" value="HMG box family protein"/>
    <property type="match status" value="1"/>
</dbReference>
<feature type="compositionally biased region" description="Low complexity" evidence="5">
    <location>
        <begin position="373"/>
        <end position="384"/>
    </location>
</feature>
<dbReference type="SUPFAM" id="SSF47095">
    <property type="entry name" value="HMG-box"/>
    <property type="match status" value="1"/>
</dbReference>
<dbReference type="GO" id="GO:0000978">
    <property type="term" value="F:RNA polymerase II cis-regulatory region sequence-specific DNA binding"/>
    <property type="evidence" value="ECO:0007669"/>
    <property type="project" value="TreeGrafter"/>
</dbReference>
<evidence type="ECO:0000313" key="8">
    <source>
        <dbReference type="Proteomes" id="UP000240493"/>
    </source>
</evidence>
<dbReference type="Gene3D" id="1.10.30.10">
    <property type="entry name" value="High mobility group box domain"/>
    <property type="match status" value="1"/>
</dbReference>